<keyword evidence="3" id="KW-1185">Reference proteome</keyword>
<organism evidence="2 3">
    <name type="scientific">Branchiibius hedensis</name>
    <dbReference type="NCBI Taxonomy" id="672460"/>
    <lineage>
        <taxon>Bacteria</taxon>
        <taxon>Bacillati</taxon>
        <taxon>Actinomycetota</taxon>
        <taxon>Actinomycetes</taxon>
        <taxon>Micrococcales</taxon>
        <taxon>Dermacoccaceae</taxon>
        <taxon>Branchiibius</taxon>
    </lineage>
</organism>
<protein>
    <recommendedName>
        <fullName evidence="1">DUF7455 domain-containing protein</fullName>
    </recommendedName>
</protein>
<dbReference type="EMBL" id="UESZ01000001">
    <property type="protein sequence ID" value="SSA34504.1"/>
    <property type="molecule type" value="Genomic_DNA"/>
</dbReference>
<accession>A0A2Y8ZRI4</accession>
<dbReference type="Proteomes" id="UP000250028">
    <property type="component" value="Unassembled WGS sequence"/>
</dbReference>
<sequence>MDDINRRCDQCGAPSEVVVSNQRLDMAFCGHHYRAQATALADEGFFPVEQTVAPPEKPTKLATDSPAPAPVPAAMLTRLTRQSSPGVFEETLTNADGRLTNAGGGHGQPALLVYRMVGGRRVVLESRSFVDGVLTDDGDLPAIVTYDMRGRPFQVLRFRAGLLSDALNDDGTVRGFAVVRMDTDGEVEHVESWRDGVRQAGPNR</sequence>
<gene>
    <name evidence="2" type="ORF">SAMN04489750_1827</name>
</gene>
<proteinExistence type="predicted"/>
<name>A0A2Y8ZRI4_9MICO</name>
<evidence type="ECO:0000259" key="1">
    <source>
        <dbReference type="Pfam" id="PF24254"/>
    </source>
</evidence>
<feature type="domain" description="DUF7455" evidence="1">
    <location>
        <begin position="6"/>
        <end position="44"/>
    </location>
</feature>
<evidence type="ECO:0000313" key="3">
    <source>
        <dbReference type="Proteomes" id="UP000250028"/>
    </source>
</evidence>
<evidence type="ECO:0000313" key="2">
    <source>
        <dbReference type="EMBL" id="SSA34504.1"/>
    </source>
</evidence>
<dbReference type="Pfam" id="PF24254">
    <property type="entry name" value="DUF7455"/>
    <property type="match status" value="1"/>
</dbReference>
<dbReference type="AlphaFoldDB" id="A0A2Y8ZRI4"/>
<reference evidence="3" key="1">
    <citation type="submission" date="2016-10" db="EMBL/GenBank/DDBJ databases">
        <authorList>
            <person name="Varghese N."/>
            <person name="Submissions S."/>
        </authorList>
    </citation>
    <scope>NUCLEOTIDE SEQUENCE [LARGE SCALE GENOMIC DNA]</scope>
    <source>
        <strain evidence="3">DSM 22951</strain>
    </source>
</reference>
<dbReference type="InterPro" id="IPR055878">
    <property type="entry name" value="DUF7455"/>
</dbReference>